<dbReference type="RefSeq" id="XP_009056126.1">
    <property type="nucleotide sequence ID" value="XM_009057878.1"/>
</dbReference>
<dbReference type="HOGENOM" id="CLU_1476774_0_0_1"/>
<keyword evidence="2" id="KW-1185">Reference proteome</keyword>
<proteinExistence type="predicted"/>
<dbReference type="GeneID" id="20243264"/>
<gene>
    <name evidence="1" type="ORF">LOTGIDRAFT_175591</name>
</gene>
<evidence type="ECO:0008006" key="3">
    <source>
        <dbReference type="Google" id="ProtNLM"/>
    </source>
</evidence>
<evidence type="ECO:0000313" key="2">
    <source>
        <dbReference type="Proteomes" id="UP000030746"/>
    </source>
</evidence>
<name>V4AIB7_LOTGI</name>
<reference evidence="1 2" key="1">
    <citation type="journal article" date="2013" name="Nature">
        <title>Insights into bilaterian evolution from three spiralian genomes.</title>
        <authorList>
            <person name="Simakov O."/>
            <person name="Marletaz F."/>
            <person name="Cho S.J."/>
            <person name="Edsinger-Gonzales E."/>
            <person name="Havlak P."/>
            <person name="Hellsten U."/>
            <person name="Kuo D.H."/>
            <person name="Larsson T."/>
            <person name="Lv J."/>
            <person name="Arendt D."/>
            <person name="Savage R."/>
            <person name="Osoegawa K."/>
            <person name="de Jong P."/>
            <person name="Grimwood J."/>
            <person name="Chapman J.A."/>
            <person name="Shapiro H."/>
            <person name="Aerts A."/>
            <person name="Otillar R.P."/>
            <person name="Terry A.Y."/>
            <person name="Boore J.L."/>
            <person name="Grigoriev I.V."/>
            <person name="Lindberg D.R."/>
            <person name="Seaver E.C."/>
            <person name="Weisblat D.A."/>
            <person name="Putnam N.H."/>
            <person name="Rokhsar D.S."/>
        </authorList>
    </citation>
    <scope>NUCLEOTIDE SEQUENCE [LARGE SCALE GENOMIC DNA]</scope>
</reference>
<dbReference type="CTD" id="20243264"/>
<evidence type="ECO:0000313" key="1">
    <source>
        <dbReference type="EMBL" id="ESO93186.1"/>
    </source>
</evidence>
<protein>
    <recommendedName>
        <fullName evidence="3">Apple domain-containing protein</fullName>
    </recommendedName>
</protein>
<dbReference type="Proteomes" id="UP000030746">
    <property type="component" value="Unassembled WGS sequence"/>
</dbReference>
<dbReference type="EMBL" id="KB201948">
    <property type="protein sequence ID" value="ESO93186.1"/>
    <property type="molecule type" value="Genomic_DNA"/>
</dbReference>
<dbReference type="AlphaFoldDB" id="V4AIB7"/>
<organism evidence="1 2">
    <name type="scientific">Lottia gigantea</name>
    <name type="common">Giant owl limpet</name>
    <dbReference type="NCBI Taxonomy" id="225164"/>
    <lineage>
        <taxon>Eukaryota</taxon>
        <taxon>Metazoa</taxon>
        <taxon>Spiralia</taxon>
        <taxon>Lophotrochozoa</taxon>
        <taxon>Mollusca</taxon>
        <taxon>Gastropoda</taxon>
        <taxon>Patellogastropoda</taxon>
        <taxon>Lottioidea</taxon>
        <taxon>Lottiidae</taxon>
        <taxon>Lottia</taxon>
    </lineage>
</organism>
<accession>V4AIB7</accession>
<dbReference type="KEGG" id="lgi:LOTGIDRAFT_175591"/>
<sequence length="183" mass="20636">MSGTSFERVFQALLYGTKPARFLQSTNLQTPKNAGSRLPTHQVVQTLLIFLSLVELMPESRNFAECRYKYSNVTGLSPLYYEERGESDLKCDENCALDTRCSIAITTRGGCKLYETPVIFVKFFGDVEQCIEKCNEMSDCKTVGVVKILAISCYLFNVTLDKIPGDMKDTYSSYHIVAEKICE</sequence>